<evidence type="ECO:0000313" key="2">
    <source>
        <dbReference type="Proteomes" id="UP001149822"/>
    </source>
</evidence>
<keyword evidence="2" id="KW-1185">Reference proteome</keyword>
<accession>A0ABT4JAZ8</accession>
<sequence>MLSICNGLDKVGRLRDLPPFLHRMRALLGDGGQLIVDSFDLRITADGAARARIAAKAAQGRYFGKIDLRFSYAGRVGVPFTVLQVDAETLREIARTCGFGCDILQRRGGHYLARLVPL</sequence>
<name>A0ABT4JAZ8_9RHOB</name>
<organism evidence="1 2">
    <name type="scientific">Paracoccus benzoatiresistens</name>
    <dbReference type="NCBI Taxonomy" id="2997341"/>
    <lineage>
        <taxon>Bacteria</taxon>
        <taxon>Pseudomonadati</taxon>
        <taxon>Pseudomonadota</taxon>
        <taxon>Alphaproteobacteria</taxon>
        <taxon>Rhodobacterales</taxon>
        <taxon>Paracoccaceae</taxon>
        <taxon>Paracoccus</taxon>
    </lineage>
</organism>
<protein>
    <recommendedName>
        <fullName evidence="3">Methyltransferase domain-containing protein</fullName>
    </recommendedName>
</protein>
<dbReference type="RefSeq" id="WP_268944353.1">
    <property type="nucleotide sequence ID" value="NZ_JAPTYD010000081.1"/>
</dbReference>
<evidence type="ECO:0000313" key="1">
    <source>
        <dbReference type="EMBL" id="MCZ0964259.1"/>
    </source>
</evidence>
<dbReference type="EMBL" id="JAPTYD010000081">
    <property type="protein sequence ID" value="MCZ0964259.1"/>
    <property type="molecule type" value="Genomic_DNA"/>
</dbReference>
<gene>
    <name evidence="1" type="ORF">OU682_22055</name>
</gene>
<reference evidence="1" key="1">
    <citation type="submission" date="2022-12" db="EMBL/GenBank/DDBJ databases">
        <title>Paracoccus sp. EF6 isolated from a lake water.</title>
        <authorList>
            <person name="Liu H."/>
        </authorList>
    </citation>
    <scope>NUCLEOTIDE SEQUENCE</scope>
    <source>
        <strain evidence="1">EF6</strain>
    </source>
</reference>
<dbReference type="Proteomes" id="UP001149822">
    <property type="component" value="Unassembled WGS sequence"/>
</dbReference>
<proteinExistence type="predicted"/>
<comment type="caution">
    <text evidence="1">The sequence shown here is derived from an EMBL/GenBank/DDBJ whole genome shotgun (WGS) entry which is preliminary data.</text>
</comment>
<evidence type="ECO:0008006" key="3">
    <source>
        <dbReference type="Google" id="ProtNLM"/>
    </source>
</evidence>